<organism evidence="2 3">
    <name type="scientific">Xylocopilactobacillus apicola</name>
    <dbReference type="NCBI Taxonomy" id="2932184"/>
    <lineage>
        <taxon>Bacteria</taxon>
        <taxon>Bacillati</taxon>
        <taxon>Bacillota</taxon>
        <taxon>Bacilli</taxon>
        <taxon>Lactobacillales</taxon>
        <taxon>Lactobacillaceae</taxon>
        <taxon>Xylocopilactobacillus</taxon>
    </lineage>
</organism>
<keyword evidence="3" id="KW-1185">Reference proteome</keyword>
<dbReference type="InterPro" id="IPR026893">
    <property type="entry name" value="Tyr/Ser_Pase_IphP-type"/>
</dbReference>
<dbReference type="InterPro" id="IPR029021">
    <property type="entry name" value="Prot-tyrosine_phosphatase-like"/>
</dbReference>
<name>A0AAU9DLJ5_9LACO</name>
<comment type="similarity">
    <text evidence="1">Belongs to the protein-tyrosine phosphatase family.</text>
</comment>
<sequence>MNLVNFRDLGTLVSSDGRPVKTKRLLRSGEPVALDPDTQESLVKDYHLTQIIDFRGPKEIKERPDTVLPGVKMVNLDIQHGTKANGVSLSDLAKIGKSDYVDQHMMNVYEDMVINPNPQNCYRDFLNLLLENREGATLFHCFAGKDRTGYAAALILWLLDVSDEQIMQDYLATNENRKTANEQILNDYRKQGFSEEAVQALSISLYVKAKYLKCAEKLIKDNYGDVQNYAEKVLDFDSGKVSKLKELYLGEENSGTERKK</sequence>
<proteinExistence type="inferred from homology"/>
<evidence type="ECO:0000256" key="1">
    <source>
        <dbReference type="ARBA" id="ARBA00009580"/>
    </source>
</evidence>
<dbReference type="Gene3D" id="3.90.190.10">
    <property type="entry name" value="Protein tyrosine phosphatase superfamily"/>
    <property type="match status" value="1"/>
</dbReference>
<protein>
    <submittedName>
        <fullName evidence="2">Aldo/keto reductase</fullName>
    </submittedName>
</protein>
<dbReference type="InterPro" id="IPR016130">
    <property type="entry name" value="Tyr_Pase_AS"/>
</dbReference>
<dbReference type="AlphaFoldDB" id="A0AAU9DLJ5"/>
<dbReference type="PROSITE" id="PS00383">
    <property type="entry name" value="TYR_PHOSPHATASE_1"/>
    <property type="match status" value="1"/>
</dbReference>
<dbReference type="KEGG" id="xap:XA3_02030"/>
<dbReference type="PANTHER" id="PTHR31126:SF1">
    <property type="entry name" value="TYROSINE SPECIFIC PROTEIN PHOSPHATASES DOMAIN-CONTAINING PROTEIN"/>
    <property type="match status" value="1"/>
</dbReference>
<dbReference type="SUPFAM" id="SSF52799">
    <property type="entry name" value="(Phosphotyrosine protein) phosphatases II"/>
    <property type="match status" value="1"/>
</dbReference>
<dbReference type="Proteomes" id="UP001321861">
    <property type="component" value="Chromosome"/>
</dbReference>
<accession>A0AAU9DLJ5</accession>
<reference evidence="2 3" key="1">
    <citation type="journal article" date="2023" name="Microbiol. Spectr.">
        <title>Symbiosis of Carpenter Bees with Uncharacterized Lactic Acid Bacteria Showing NAD Auxotrophy.</title>
        <authorList>
            <person name="Kawasaki S."/>
            <person name="Ozawa K."/>
            <person name="Mori T."/>
            <person name="Yamamoto A."/>
            <person name="Ito M."/>
            <person name="Ohkuma M."/>
            <person name="Sakamoto M."/>
            <person name="Matsutani M."/>
        </authorList>
    </citation>
    <scope>NUCLEOTIDE SEQUENCE [LARGE SCALE GENOMIC DNA]</scope>
    <source>
        <strain evidence="2 3">XA3</strain>
    </source>
</reference>
<dbReference type="GO" id="GO:0004721">
    <property type="term" value="F:phosphoprotein phosphatase activity"/>
    <property type="evidence" value="ECO:0007669"/>
    <property type="project" value="InterPro"/>
</dbReference>
<dbReference type="RefSeq" id="WP_317635703.1">
    <property type="nucleotide sequence ID" value="NZ_AP026802.1"/>
</dbReference>
<dbReference type="EMBL" id="AP026802">
    <property type="protein sequence ID" value="BDR57762.1"/>
    <property type="molecule type" value="Genomic_DNA"/>
</dbReference>
<dbReference type="PANTHER" id="PTHR31126">
    <property type="entry name" value="TYROSINE-PROTEIN PHOSPHATASE"/>
    <property type="match status" value="1"/>
</dbReference>
<evidence type="ECO:0000313" key="2">
    <source>
        <dbReference type="EMBL" id="BDR57762.1"/>
    </source>
</evidence>
<gene>
    <name evidence="2" type="ORF">XA3_02030</name>
</gene>
<dbReference type="Pfam" id="PF13350">
    <property type="entry name" value="Y_phosphatase3"/>
    <property type="match status" value="1"/>
</dbReference>
<evidence type="ECO:0000313" key="3">
    <source>
        <dbReference type="Proteomes" id="UP001321861"/>
    </source>
</evidence>